<evidence type="ECO:0000256" key="11">
    <source>
        <dbReference type="ARBA" id="ARBA00023180"/>
    </source>
</evidence>
<dbReference type="InterPro" id="IPR005123">
    <property type="entry name" value="Oxoglu/Fe-dep_dioxygenase_dom"/>
</dbReference>
<evidence type="ECO:0000313" key="16">
    <source>
        <dbReference type="RefSeq" id="XP_058984824.1"/>
    </source>
</evidence>
<dbReference type="Gene3D" id="2.60.120.620">
    <property type="entry name" value="q2cbj1_9rhob like domain"/>
    <property type="match status" value="1"/>
</dbReference>
<gene>
    <name evidence="16" type="primary">LOC101894952</name>
</gene>
<dbReference type="SMART" id="SM00702">
    <property type="entry name" value="P4Hc"/>
    <property type="match status" value="1"/>
</dbReference>
<dbReference type="InterPro" id="IPR044861">
    <property type="entry name" value="IPNS-like_FE2OG_OXY"/>
</dbReference>
<evidence type="ECO:0000256" key="4">
    <source>
        <dbReference type="ARBA" id="ARBA00022723"/>
    </source>
</evidence>
<reference evidence="16" key="1">
    <citation type="submission" date="2025-08" db="UniProtKB">
        <authorList>
            <consortium name="RefSeq"/>
        </authorList>
    </citation>
    <scope>IDENTIFICATION</scope>
    <source>
        <strain evidence="16">Aabys</strain>
        <tissue evidence="16">Whole body</tissue>
    </source>
</reference>
<evidence type="ECO:0000256" key="9">
    <source>
        <dbReference type="ARBA" id="ARBA00023002"/>
    </source>
</evidence>
<protein>
    <recommendedName>
        <fullName evidence="3">procollagen-lysine 5-dioxygenase</fullName>
        <ecNumber evidence="3">1.14.11.4</ecNumber>
    </recommendedName>
</protein>
<keyword evidence="11" id="KW-0325">Glycoprotein</keyword>
<dbReference type="InterPro" id="IPR029044">
    <property type="entry name" value="Nucleotide-diphossugar_trans"/>
</dbReference>
<evidence type="ECO:0000256" key="1">
    <source>
        <dbReference type="ARBA" id="ARBA00001961"/>
    </source>
</evidence>
<dbReference type="InterPro" id="IPR006620">
    <property type="entry name" value="Pro_4_hyd_alph"/>
</dbReference>
<evidence type="ECO:0000256" key="7">
    <source>
        <dbReference type="ARBA" id="ARBA00022896"/>
    </source>
</evidence>
<dbReference type="SUPFAM" id="SSF53448">
    <property type="entry name" value="Nucleotide-diphospho-sugar transferases"/>
    <property type="match status" value="1"/>
</dbReference>
<keyword evidence="6" id="KW-0256">Endoplasmic reticulum</keyword>
<evidence type="ECO:0000256" key="5">
    <source>
        <dbReference type="ARBA" id="ARBA00022729"/>
    </source>
</evidence>
<keyword evidence="5 13" id="KW-0732">Signal</keyword>
<dbReference type="InterPro" id="IPR050757">
    <property type="entry name" value="Collagen_mod_GT25"/>
</dbReference>
<keyword evidence="4" id="KW-0479">Metal-binding</keyword>
<evidence type="ECO:0000256" key="8">
    <source>
        <dbReference type="ARBA" id="ARBA00022964"/>
    </source>
</evidence>
<keyword evidence="8" id="KW-0223">Dioxygenase</keyword>
<organism evidence="15 16">
    <name type="scientific">Musca domestica</name>
    <name type="common">House fly</name>
    <dbReference type="NCBI Taxonomy" id="7370"/>
    <lineage>
        <taxon>Eukaryota</taxon>
        <taxon>Metazoa</taxon>
        <taxon>Ecdysozoa</taxon>
        <taxon>Arthropoda</taxon>
        <taxon>Hexapoda</taxon>
        <taxon>Insecta</taxon>
        <taxon>Pterygota</taxon>
        <taxon>Neoptera</taxon>
        <taxon>Endopterygota</taxon>
        <taxon>Diptera</taxon>
        <taxon>Brachycera</taxon>
        <taxon>Muscomorpha</taxon>
        <taxon>Muscoidea</taxon>
        <taxon>Muscidae</taxon>
        <taxon>Musca</taxon>
    </lineage>
</organism>
<keyword evidence="10" id="KW-0408">Iron</keyword>
<comment type="subcellular location">
    <subcellularLocation>
        <location evidence="2">Endoplasmic reticulum</location>
    </subcellularLocation>
</comment>
<dbReference type="PANTHER" id="PTHR10730:SF45">
    <property type="entry name" value="PROCOLLAGEN-LYSINE,2-OXOGLUTARATE 5-DIOXYGENASE"/>
    <property type="match status" value="1"/>
</dbReference>
<dbReference type="Proteomes" id="UP001652621">
    <property type="component" value="Unplaced"/>
</dbReference>
<dbReference type="PROSITE" id="PS51471">
    <property type="entry name" value="FE2OG_OXY"/>
    <property type="match status" value="1"/>
</dbReference>
<dbReference type="EC" id="1.14.11.4" evidence="3"/>
<dbReference type="RefSeq" id="XP_058984824.1">
    <property type="nucleotide sequence ID" value="XM_059128841.1"/>
</dbReference>
<keyword evidence="7" id="KW-0847">Vitamin C</keyword>
<dbReference type="InterPro" id="IPR057589">
    <property type="entry name" value="GT_PLOD"/>
</dbReference>
<comment type="catalytic activity">
    <reaction evidence="12">
        <text>L-lysyl-[collagen] + 2-oxoglutarate + O2 = (5R)-5-hydroxy-L-lysyl-[collagen] + succinate + CO2</text>
        <dbReference type="Rhea" id="RHEA:16569"/>
        <dbReference type="Rhea" id="RHEA-COMP:12751"/>
        <dbReference type="Rhea" id="RHEA-COMP:12752"/>
        <dbReference type="ChEBI" id="CHEBI:15379"/>
        <dbReference type="ChEBI" id="CHEBI:16526"/>
        <dbReference type="ChEBI" id="CHEBI:16810"/>
        <dbReference type="ChEBI" id="CHEBI:29969"/>
        <dbReference type="ChEBI" id="CHEBI:30031"/>
        <dbReference type="ChEBI" id="CHEBI:133442"/>
        <dbReference type="EC" id="1.14.11.4"/>
    </reaction>
</comment>
<keyword evidence="9" id="KW-0560">Oxidoreductase</keyword>
<evidence type="ECO:0000256" key="3">
    <source>
        <dbReference type="ARBA" id="ARBA00012264"/>
    </source>
</evidence>
<evidence type="ECO:0000256" key="12">
    <source>
        <dbReference type="ARBA" id="ARBA00047930"/>
    </source>
</evidence>
<evidence type="ECO:0000313" key="15">
    <source>
        <dbReference type="Proteomes" id="UP001652621"/>
    </source>
</evidence>
<proteinExistence type="predicted"/>
<feature type="chain" id="PRO_5045271016" description="procollagen-lysine 5-dioxygenase" evidence="13">
    <location>
        <begin position="24"/>
        <end position="740"/>
    </location>
</feature>
<evidence type="ECO:0000256" key="13">
    <source>
        <dbReference type="SAM" id="SignalP"/>
    </source>
</evidence>
<feature type="domain" description="Fe2OG dioxygenase" evidence="14">
    <location>
        <begin position="644"/>
        <end position="740"/>
    </location>
</feature>
<dbReference type="PANTHER" id="PTHR10730">
    <property type="entry name" value="PROCOLLAGEN-LYSINE,2-OXOGLUTARATE 5-DIOXYGENASE/GLYCOSYLTRANSFERASE 25 FAMILY MEMBER"/>
    <property type="match status" value="1"/>
</dbReference>
<dbReference type="Pfam" id="PF25342">
    <property type="entry name" value="GT_PLOD"/>
    <property type="match status" value="1"/>
</dbReference>
<dbReference type="GeneID" id="101894952"/>
<evidence type="ECO:0000256" key="10">
    <source>
        <dbReference type="ARBA" id="ARBA00023004"/>
    </source>
</evidence>
<evidence type="ECO:0000256" key="2">
    <source>
        <dbReference type="ARBA" id="ARBA00004240"/>
    </source>
</evidence>
<name>A0ABM3VGA8_MUSDO</name>
<evidence type="ECO:0000259" key="14">
    <source>
        <dbReference type="PROSITE" id="PS51471"/>
    </source>
</evidence>
<dbReference type="Gene3D" id="3.90.550.10">
    <property type="entry name" value="Spore Coat Polysaccharide Biosynthesis Protein SpsA, Chain A"/>
    <property type="match status" value="1"/>
</dbReference>
<sequence length="740" mass="85513">MLTFKKFGSFMLLVCLIIASGNCIQDEVLTEATTAAAVEEETPLDVNVKVFTVATERTDGFLRYMRSAQVYDIEVTALGLDQEWKGGDMSSVGGGFKVNLLREAIKPLKDEKDTLIMFTDSYDVVFTSRLTEIVKKFKETGARVLFSAEKFCWPDVKLASKYPTVEPKASRYLNSGAFIGYAPEIWQLLQPSIENLEDDQLYYTKSYLNEELREKLGMKLDVESHIFQNLNGAKDDVKLDVDLDTNRGTLKNINFLTTPSVIHGNGPSKVELNAFANYLANTYNHKCLICQENRLKLDEKNLPIVTLALIGITPVPFFDMFLNHTAYIHYPKNRMHLFIYSGVEYLDAMAKSHLKKYEEEYLSAKIVLSTDQFDERRARQLAVQQAKQKKSDYIFFIDADTHVDDKELLRELMTYDRQFIAPVVAKYNELWSNFWGALSEGGYYARSPDYVDIVRGDILGMWNVPYVSSIYLIKSTAFKHLNYDHQYYDPDMAMCESLRNAGVHMYIINDRFYGHLVNAENFDITVTRPDFYTLFTNKFDWTRKYIHADYEKQLEANYSYNQPCTDVFWFKIATDAFCDDMVAIMEAFGKWSDGSNKDERLEGGYEAVPTRDIHMKQVGLDALWLEFLNDFVRPLQEKVFLGYYHNPVRSLMNFVVRYRPDEQPFLRPHHDSSTYTINIALNRAGIDYEGGGCRFLRYNCSVTATKKGWMLMHPGRLTHYHEGLRVTNGTRYIMISFIDP</sequence>
<dbReference type="Pfam" id="PF03171">
    <property type="entry name" value="2OG-FeII_Oxy"/>
    <property type="match status" value="1"/>
</dbReference>
<comment type="cofactor">
    <cofactor evidence="1">
        <name>L-ascorbate</name>
        <dbReference type="ChEBI" id="CHEBI:38290"/>
    </cofactor>
</comment>
<accession>A0ABM3VGA8</accession>
<evidence type="ECO:0000256" key="6">
    <source>
        <dbReference type="ARBA" id="ARBA00022824"/>
    </source>
</evidence>
<keyword evidence="15" id="KW-1185">Reference proteome</keyword>
<feature type="signal peptide" evidence="13">
    <location>
        <begin position="1"/>
        <end position="23"/>
    </location>
</feature>